<feature type="transmembrane region" description="Helical" evidence="1">
    <location>
        <begin position="78"/>
        <end position="96"/>
    </location>
</feature>
<name>A0A840WKB8_9ACTN</name>
<gene>
    <name evidence="2" type="ORF">HNR07_003203</name>
</gene>
<comment type="caution">
    <text evidence="2">The sequence shown here is derived from an EMBL/GenBank/DDBJ whole genome shotgun (WGS) entry which is preliminary data.</text>
</comment>
<reference evidence="2 3" key="1">
    <citation type="submission" date="2020-08" db="EMBL/GenBank/DDBJ databases">
        <title>Sequencing the genomes of 1000 actinobacteria strains.</title>
        <authorList>
            <person name="Klenk H.-P."/>
        </authorList>
    </citation>
    <scope>NUCLEOTIDE SEQUENCE [LARGE SCALE GENOMIC DNA]</scope>
    <source>
        <strain evidence="2 3">DSM 44598</strain>
    </source>
</reference>
<dbReference type="AlphaFoldDB" id="A0A840WKB8"/>
<keyword evidence="1" id="KW-0812">Transmembrane</keyword>
<keyword evidence="1" id="KW-0472">Membrane</keyword>
<evidence type="ECO:0000256" key="1">
    <source>
        <dbReference type="SAM" id="Phobius"/>
    </source>
</evidence>
<evidence type="ECO:0000313" key="3">
    <source>
        <dbReference type="Proteomes" id="UP000579647"/>
    </source>
</evidence>
<evidence type="ECO:0000313" key="2">
    <source>
        <dbReference type="EMBL" id="MBB5492066.1"/>
    </source>
</evidence>
<dbReference type="RefSeq" id="WP_184365627.1">
    <property type="nucleotide sequence ID" value="NZ_BAAAKM010000015.1"/>
</dbReference>
<keyword evidence="3" id="KW-1185">Reference proteome</keyword>
<dbReference type="Proteomes" id="UP000579647">
    <property type="component" value="Unassembled WGS sequence"/>
</dbReference>
<keyword evidence="1" id="KW-1133">Transmembrane helix</keyword>
<dbReference type="EMBL" id="JACHDO010000001">
    <property type="protein sequence ID" value="MBB5492066.1"/>
    <property type="molecule type" value="Genomic_DNA"/>
</dbReference>
<proteinExistence type="predicted"/>
<accession>A0A840WKB8</accession>
<protein>
    <submittedName>
        <fullName evidence="2">Uncharacterized protein</fullName>
    </submittedName>
</protein>
<organism evidence="2 3">
    <name type="scientific">Nocardiopsis metallicus</name>
    <dbReference type="NCBI Taxonomy" id="179819"/>
    <lineage>
        <taxon>Bacteria</taxon>
        <taxon>Bacillati</taxon>
        <taxon>Actinomycetota</taxon>
        <taxon>Actinomycetes</taxon>
        <taxon>Streptosporangiales</taxon>
        <taxon>Nocardiopsidaceae</taxon>
        <taxon>Nocardiopsis</taxon>
    </lineage>
</organism>
<feature type="transmembrane region" description="Helical" evidence="1">
    <location>
        <begin position="51"/>
        <end position="72"/>
    </location>
</feature>
<sequence>MPAVPSAVLTTAGLIGGYSVARATGNRPLGGAVLAGFGAAAFETTRRGSGLGTAIGLTGVYVAAFGLSHPLAKKVGSWPAVLAVTAATAAVAVASGDRRAT</sequence>